<dbReference type="KEGG" id="palh:B1H58_06575"/>
<sequence length="366" mass="40750">MRKLLFLLLLLSHSLLARQIIDITGTTVTVPDRPQRIFLGESRMLYTLALLQPGYPAAHIAGWPGDLAKYDAQSWQQYLQRFPQMAQIPQLGTGSVRELNAERVLQLHPDLVILPRLAKTGGEEARFRQVMQQAGVPVITVDLRVDLLHNTLPSIKILGDVLNQPQRAQAFSAFYQAHMQRIRQRLANRQGPRTTVMLHLHLGRRDTCCTTAVKGNLGQLVSFAGGENIAAGTVKGVFGELNPEQVLAAQPQVYIATGMARADSDAKTVALGPQVNAQQARQSFQRVMAAQPLIGQLAAVQNGRAGALWHNFYLSPYHVVATEWIARMLYPQLFADVDPQQTMQQLYQQFLPLDFSGTFWSQLSNE</sequence>
<accession>A0A1W6B3P7</accession>
<evidence type="ECO:0000313" key="4">
    <source>
        <dbReference type="Proteomes" id="UP000192900"/>
    </source>
</evidence>
<keyword evidence="4" id="KW-1185">Reference proteome</keyword>
<name>A0A1W6B3P7_9GAMM</name>
<dbReference type="AlphaFoldDB" id="A0A1W6B3P7"/>
<dbReference type="PANTHER" id="PTHR30535">
    <property type="entry name" value="VITAMIN B12-BINDING PROTEIN"/>
    <property type="match status" value="1"/>
</dbReference>
<reference evidence="3 4" key="1">
    <citation type="submission" date="2017-02" db="EMBL/GenBank/DDBJ databases">
        <title>Complete genome sequence of the drought resistance-promoting endophyte Pantoea alhagi LTYR-11Z.</title>
        <authorList>
            <person name="Zhang L."/>
        </authorList>
    </citation>
    <scope>NUCLEOTIDE SEQUENCE [LARGE SCALE GENOMIC DNA]</scope>
    <source>
        <strain evidence="3 4">LTYR-11Z</strain>
    </source>
</reference>
<dbReference type="EMBL" id="CP019706">
    <property type="protein sequence ID" value="ARJ41720.1"/>
    <property type="molecule type" value="Genomic_DNA"/>
</dbReference>
<dbReference type="Proteomes" id="UP000192900">
    <property type="component" value="Chromosome"/>
</dbReference>
<dbReference type="Pfam" id="PF01497">
    <property type="entry name" value="Peripla_BP_2"/>
    <property type="match status" value="1"/>
</dbReference>
<evidence type="ECO:0000256" key="1">
    <source>
        <dbReference type="SAM" id="SignalP"/>
    </source>
</evidence>
<dbReference type="Gene3D" id="3.40.50.1980">
    <property type="entry name" value="Nitrogenase molybdenum iron protein domain"/>
    <property type="match status" value="2"/>
</dbReference>
<organism evidence="3 4">
    <name type="scientific">Pantoea alhagi</name>
    <dbReference type="NCBI Taxonomy" id="1891675"/>
    <lineage>
        <taxon>Bacteria</taxon>
        <taxon>Pseudomonadati</taxon>
        <taxon>Pseudomonadota</taxon>
        <taxon>Gammaproteobacteria</taxon>
        <taxon>Enterobacterales</taxon>
        <taxon>Erwiniaceae</taxon>
        <taxon>Pantoea</taxon>
    </lineage>
</organism>
<dbReference type="PANTHER" id="PTHR30535:SF34">
    <property type="entry name" value="MOLYBDATE-BINDING PROTEIN MOLA"/>
    <property type="match status" value="1"/>
</dbReference>
<protein>
    <recommendedName>
        <fullName evidence="2">Fe/B12 periplasmic-binding domain-containing protein</fullName>
    </recommendedName>
</protein>
<dbReference type="OrthoDB" id="9775594at2"/>
<dbReference type="STRING" id="1891675.B1H58_06575"/>
<evidence type="ECO:0000313" key="3">
    <source>
        <dbReference type="EMBL" id="ARJ41720.1"/>
    </source>
</evidence>
<feature type="chain" id="PRO_5013003881" description="Fe/B12 periplasmic-binding domain-containing protein" evidence="1">
    <location>
        <begin position="18"/>
        <end position="366"/>
    </location>
</feature>
<dbReference type="SUPFAM" id="SSF53807">
    <property type="entry name" value="Helical backbone' metal receptor"/>
    <property type="match status" value="1"/>
</dbReference>
<dbReference type="InterPro" id="IPR050902">
    <property type="entry name" value="ABC_Transporter_SBP"/>
</dbReference>
<proteinExistence type="predicted"/>
<feature type="signal peptide" evidence="1">
    <location>
        <begin position="1"/>
        <end position="17"/>
    </location>
</feature>
<dbReference type="CDD" id="cd01139">
    <property type="entry name" value="TroA_f"/>
    <property type="match status" value="1"/>
</dbReference>
<dbReference type="RefSeq" id="WP_085068800.1">
    <property type="nucleotide sequence ID" value="NZ_CP019706.1"/>
</dbReference>
<gene>
    <name evidence="3" type="ORF">B1H58_06575</name>
</gene>
<keyword evidence="1" id="KW-0732">Signal</keyword>
<feature type="domain" description="Fe/B12 periplasmic-binding" evidence="2">
    <location>
        <begin position="36"/>
        <end position="337"/>
    </location>
</feature>
<dbReference type="InterPro" id="IPR002491">
    <property type="entry name" value="ABC_transptr_periplasmic_BD"/>
</dbReference>
<dbReference type="PROSITE" id="PS50983">
    <property type="entry name" value="FE_B12_PBP"/>
    <property type="match status" value="1"/>
</dbReference>
<evidence type="ECO:0000259" key="2">
    <source>
        <dbReference type="PROSITE" id="PS50983"/>
    </source>
</evidence>